<feature type="non-terminal residue" evidence="2">
    <location>
        <position position="319"/>
    </location>
</feature>
<comment type="caution">
    <text evidence="2">The sequence shown here is derived from an EMBL/GenBank/DDBJ whole genome shotgun (WGS) entry which is preliminary data.</text>
</comment>
<dbReference type="PANTHER" id="PTHR47481">
    <property type="match status" value="1"/>
</dbReference>
<evidence type="ECO:0000313" key="2">
    <source>
        <dbReference type="EMBL" id="PPR08175.1"/>
    </source>
</evidence>
<dbReference type="AlphaFoldDB" id="A0A409YYS3"/>
<keyword evidence="3" id="KW-1185">Reference proteome</keyword>
<dbReference type="Pfam" id="PF13961">
    <property type="entry name" value="DUF4219"/>
    <property type="match status" value="1"/>
</dbReference>
<dbReference type="OrthoDB" id="3265539at2759"/>
<sequence length="319" mass="35676">MSLLDPGSKSEHRIPLLKEGNYNVWAMLMEATLVAADLWEVVDKDNEDFLLPKGAKGVAERVKKKTLAQARILLGIETSQLPFVSVQLILSLLSVIASSLGVTERMKKKTLARARILLGIETFQLPFVSGMESPREMWLALAKIHRSSSVNSILALRRRFFSLCMEADESIISWISRVRALSMELQFTKAPMSDLDIILAITIGLPAEYGPIITILDNLFFEDLTIAHITNCLTSFKSQLNIAHIHDESIMLARCWNCNGIGHGVDVCPSKKNCDHIQENKDKGKKKITSTSANEEPQYELARIAIFDDNHEENFGGRI</sequence>
<dbReference type="EMBL" id="NHTK01000100">
    <property type="protein sequence ID" value="PPR08175.1"/>
    <property type="molecule type" value="Genomic_DNA"/>
</dbReference>
<organism evidence="2 3">
    <name type="scientific">Panaeolus cyanescens</name>
    <dbReference type="NCBI Taxonomy" id="181874"/>
    <lineage>
        <taxon>Eukaryota</taxon>
        <taxon>Fungi</taxon>
        <taxon>Dikarya</taxon>
        <taxon>Basidiomycota</taxon>
        <taxon>Agaricomycotina</taxon>
        <taxon>Agaricomycetes</taxon>
        <taxon>Agaricomycetidae</taxon>
        <taxon>Agaricales</taxon>
        <taxon>Agaricineae</taxon>
        <taxon>Galeropsidaceae</taxon>
        <taxon>Panaeolus</taxon>
    </lineage>
</organism>
<protein>
    <recommendedName>
        <fullName evidence="1">DUF4219 domain-containing protein</fullName>
    </recommendedName>
</protein>
<accession>A0A409YYS3</accession>
<dbReference type="STRING" id="181874.A0A409YYS3"/>
<gene>
    <name evidence="2" type="ORF">CVT24_012247</name>
</gene>
<dbReference type="Pfam" id="PF14223">
    <property type="entry name" value="Retrotran_gag_2"/>
    <property type="match status" value="1"/>
</dbReference>
<evidence type="ECO:0000313" key="3">
    <source>
        <dbReference type="Proteomes" id="UP000284842"/>
    </source>
</evidence>
<evidence type="ECO:0000259" key="1">
    <source>
        <dbReference type="Pfam" id="PF13961"/>
    </source>
</evidence>
<dbReference type="InParanoid" id="A0A409YYS3"/>
<dbReference type="PANTHER" id="PTHR47481:SF34">
    <property type="entry name" value="CCHC-TYPE DOMAIN-CONTAINING PROTEIN"/>
    <property type="match status" value="1"/>
</dbReference>
<name>A0A409YYS3_9AGAR</name>
<feature type="domain" description="DUF4219" evidence="1">
    <location>
        <begin position="20"/>
        <end position="42"/>
    </location>
</feature>
<dbReference type="Proteomes" id="UP000284842">
    <property type="component" value="Unassembled WGS sequence"/>
</dbReference>
<proteinExistence type="predicted"/>
<reference evidence="2 3" key="1">
    <citation type="journal article" date="2018" name="Evol. Lett.">
        <title>Horizontal gene cluster transfer increased hallucinogenic mushroom diversity.</title>
        <authorList>
            <person name="Reynolds H.T."/>
            <person name="Vijayakumar V."/>
            <person name="Gluck-Thaler E."/>
            <person name="Korotkin H.B."/>
            <person name="Matheny P.B."/>
            <person name="Slot J.C."/>
        </authorList>
    </citation>
    <scope>NUCLEOTIDE SEQUENCE [LARGE SCALE GENOMIC DNA]</scope>
    <source>
        <strain evidence="2 3">2629</strain>
    </source>
</reference>
<dbReference type="InterPro" id="IPR025314">
    <property type="entry name" value="DUF4219"/>
</dbReference>